<gene>
    <name evidence="2" type="ORF">ERS852411_02913</name>
</gene>
<organism evidence="2 3">
    <name type="scientific">Flavonifractor plautii</name>
    <name type="common">Fusobacterium plautii</name>
    <dbReference type="NCBI Taxonomy" id="292800"/>
    <lineage>
        <taxon>Bacteria</taxon>
        <taxon>Bacillati</taxon>
        <taxon>Bacillota</taxon>
        <taxon>Clostridia</taxon>
        <taxon>Eubacteriales</taxon>
        <taxon>Oscillospiraceae</taxon>
        <taxon>Flavonifractor</taxon>
    </lineage>
</organism>
<feature type="region of interest" description="Disordered" evidence="1">
    <location>
        <begin position="1"/>
        <end position="23"/>
    </location>
</feature>
<dbReference type="AlphaFoldDB" id="A0A174LYC4"/>
<dbReference type="Proteomes" id="UP000095746">
    <property type="component" value="Unassembled WGS sequence"/>
</dbReference>
<proteinExistence type="predicted"/>
<protein>
    <submittedName>
        <fullName evidence="2">Uncharacterized protein</fullName>
    </submittedName>
</protein>
<sequence length="69" mass="7872">MPALLERRSRSKPMAPPHTAARTMRSRYSSSWIENQLMLQSPFCCAIHLANCSARAEEPFSSRCSCWAR</sequence>
<evidence type="ECO:0000313" key="3">
    <source>
        <dbReference type="Proteomes" id="UP000095746"/>
    </source>
</evidence>
<name>A0A174LYC4_FLAPL</name>
<evidence type="ECO:0000256" key="1">
    <source>
        <dbReference type="SAM" id="MobiDB-lite"/>
    </source>
</evidence>
<evidence type="ECO:0000313" key="2">
    <source>
        <dbReference type="EMBL" id="CUP26695.1"/>
    </source>
</evidence>
<dbReference type="EMBL" id="CYZT01000300">
    <property type="protein sequence ID" value="CUP26695.1"/>
    <property type="molecule type" value="Genomic_DNA"/>
</dbReference>
<reference evidence="2 3" key="1">
    <citation type="submission" date="2015-09" db="EMBL/GenBank/DDBJ databases">
        <authorList>
            <consortium name="Pathogen Informatics"/>
        </authorList>
    </citation>
    <scope>NUCLEOTIDE SEQUENCE [LARGE SCALE GENOMIC DNA]</scope>
    <source>
        <strain evidence="2 3">2789STDY5608854</strain>
    </source>
</reference>
<accession>A0A174LYC4</accession>